<dbReference type="AlphaFoldDB" id="A0A660L9W1"/>
<keyword evidence="11" id="KW-1185">Reference proteome</keyword>
<keyword evidence="1 5" id="KW-0963">Cytoplasm</keyword>
<dbReference type="InterPro" id="IPR003753">
    <property type="entry name" value="Exonuc_VII_L"/>
</dbReference>
<dbReference type="GO" id="GO:0003676">
    <property type="term" value="F:nucleic acid binding"/>
    <property type="evidence" value="ECO:0007669"/>
    <property type="project" value="InterPro"/>
</dbReference>
<evidence type="ECO:0000256" key="4">
    <source>
        <dbReference type="ARBA" id="ARBA00022839"/>
    </source>
</evidence>
<evidence type="ECO:0000256" key="6">
    <source>
        <dbReference type="RuleBase" id="RU004355"/>
    </source>
</evidence>
<keyword evidence="3 5" id="KW-0378">Hydrolase</keyword>
<dbReference type="Pfam" id="PF13742">
    <property type="entry name" value="tRNA_anti_2"/>
    <property type="match status" value="1"/>
</dbReference>
<evidence type="ECO:0000313" key="10">
    <source>
        <dbReference type="EMBL" id="RKQ88733.1"/>
    </source>
</evidence>
<dbReference type="GO" id="GO:0005737">
    <property type="term" value="C:cytoplasm"/>
    <property type="evidence" value="ECO:0007669"/>
    <property type="project" value="UniProtKB-SubCell"/>
</dbReference>
<dbReference type="GO" id="GO:0006308">
    <property type="term" value="P:DNA catabolic process"/>
    <property type="evidence" value="ECO:0007669"/>
    <property type="project" value="UniProtKB-UniRule"/>
</dbReference>
<dbReference type="Proteomes" id="UP000267019">
    <property type="component" value="Unassembled WGS sequence"/>
</dbReference>
<comment type="subcellular location">
    <subcellularLocation>
        <location evidence="5 6">Cytoplasm</location>
    </subcellularLocation>
</comment>
<dbReference type="RefSeq" id="WP_170143477.1">
    <property type="nucleotide sequence ID" value="NZ_RBIJ01000001.1"/>
</dbReference>
<feature type="domain" description="OB-fold nucleic acid binding" evidence="9">
    <location>
        <begin position="14"/>
        <end position="108"/>
    </location>
</feature>
<comment type="caution">
    <text evidence="10">The sequence shown here is derived from an EMBL/GenBank/DDBJ whole genome shotgun (WGS) entry which is preliminary data.</text>
</comment>
<evidence type="ECO:0000256" key="3">
    <source>
        <dbReference type="ARBA" id="ARBA00022801"/>
    </source>
</evidence>
<evidence type="ECO:0000259" key="8">
    <source>
        <dbReference type="Pfam" id="PF02601"/>
    </source>
</evidence>
<feature type="region of interest" description="Disordered" evidence="7">
    <location>
        <begin position="471"/>
        <end position="502"/>
    </location>
</feature>
<proteinExistence type="inferred from homology"/>
<reference evidence="10 11" key="1">
    <citation type="submission" date="2018-10" db="EMBL/GenBank/DDBJ databases">
        <title>Genomic Encyclopedia of Type Strains, Phase IV (KMG-IV): sequencing the most valuable type-strain genomes for metagenomic binning, comparative biology and taxonomic classification.</title>
        <authorList>
            <person name="Goeker M."/>
        </authorList>
    </citation>
    <scope>NUCLEOTIDE SEQUENCE [LARGE SCALE GENOMIC DNA]</scope>
    <source>
        <strain evidence="10 11">DSM 22653</strain>
    </source>
</reference>
<accession>A0A660L9W1</accession>
<feature type="domain" description="Exonuclease VII large subunit C-terminal" evidence="8">
    <location>
        <begin position="134"/>
        <end position="446"/>
    </location>
</feature>
<protein>
    <recommendedName>
        <fullName evidence="5">Exodeoxyribonuclease 7 large subunit</fullName>
        <ecNumber evidence="5">3.1.11.6</ecNumber>
    </recommendedName>
    <alternativeName>
        <fullName evidence="5">Exodeoxyribonuclease VII large subunit</fullName>
        <shortName evidence="5">Exonuclease VII large subunit</shortName>
    </alternativeName>
</protein>
<dbReference type="PANTHER" id="PTHR30008:SF0">
    <property type="entry name" value="EXODEOXYRIBONUCLEASE 7 LARGE SUBUNIT"/>
    <property type="match status" value="1"/>
</dbReference>
<comment type="similarity">
    <text evidence="5 6">Belongs to the XseA family.</text>
</comment>
<evidence type="ECO:0000313" key="11">
    <source>
        <dbReference type="Proteomes" id="UP000267019"/>
    </source>
</evidence>
<dbReference type="NCBIfam" id="TIGR00237">
    <property type="entry name" value="xseA"/>
    <property type="match status" value="1"/>
</dbReference>
<dbReference type="PANTHER" id="PTHR30008">
    <property type="entry name" value="EXODEOXYRIBONUCLEASE 7 LARGE SUBUNIT"/>
    <property type="match status" value="1"/>
</dbReference>
<dbReference type="HAMAP" id="MF_00378">
    <property type="entry name" value="Exonuc_7_L"/>
    <property type="match status" value="1"/>
</dbReference>
<evidence type="ECO:0000259" key="9">
    <source>
        <dbReference type="Pfam" id="PF13742"/>
    </source>
</evidence>
<dbReference type="EMBL" id="RBIJ01000001">
    <property type="protein sequence ID" value="RKQ88733.1"/>
    <property type="molecule type" value="Genomic_DNA"/>
</dbReference>
<evidence type="ECO:0000256" key="1">
    <source>
        <dbReference type="ARBA" id="ARBA00022490"/>
    </source>
</evidence>
<name>A0A660L9W1_9BACL</name>
<comment type="subunit">
    <text evidence="5">Heterooligomer composed of large and small subunits.</text>
</comment>
<evidence type="ECO:0000256" key="7">
    <source>
        <dbReference type="SAM" id="MobiDB-lite"/>
    </source>
</evidence>
<dbReference type="EC" id="3.1.11.6" evidence="5"/>
<dbReference type="GO" id="GO:0008855">
    <property type="term" value="F:exodeoxyribonuclease VII activity"/>
    <property type="evidence" value="ECO:0007669"/>
    <property type="project" value="UniProtKB-UniRule"/>
</dbReference>
<dbReference type="GO" id="GO:0009318">
    <property type="term" value="C:exodeoxyribonuclease VII complex"/>
    <property type="evidence" value="ECO:0007669"/>
    <property type="project" value="UniProtKB-UniRule"/>
</dbReference>
<comment type="function">
    <text evidence="5">Bidirectionally degrades single-stranded DNA into large acid-insoluble oligonucleotides, which are then degraded further into small acid-soluble oligonucleotides.</text>
</comment>
<evidence type="ECO:0000256" key="5">
    <source>
        <dbReference type="HAMAP-Rule" id="MF_00378"/>
    </source>
</evidence>
<comment type="catalytic activity">
    <reaction evidence="5 6">
        <text>Exonucleolytic cleavage in either 5'- to 3'- or 3'- to 5'-direction to yield nucleoside 5'-phosphates.</text>
        <dbReference type="EC" id="3.1.11.6"/>
    </reaction>
</comment>
<keyword evidence="2 5" id="KW-0540">Nuclease</keyword>
<dbReference type="InterPro" id="IPR025824">
    <property type="entry name" value="OB-fold_nuc-bd_dom"/>
</dbReference>
<keyword evidence="4 5" id="KW-0269">Exonuclease</keyword>
<gene>
    <name evidence="5" type="primary">xseA</name>
    <name evidence="10" type="ORF">C7438_0374</name>
</gene>
<dbReference type="Pfam" id="PF02601">
    <property type="entry name" value="Exonuc_VII_L"/>
    <property type="match status" value="1"/>
</dbReference>
<sequence length="502" mass="56540">MLRGKGGNATNSFLSVRALTNLVRNTIHNNPVLQNVWVQGEVSNFRHHSSGHMYFNLQDESARLKCVMFSGANQALTFRPRDGITVIARGRIDVYLRGGEYQLIVQEMHPYGLGLKFLEFERLKKKLEAEGLFARKRALPRFPERIGLITSEHGAAVHDVLRTLARLYPRAEVVFAPALVQGDDAVPSLLRALERLRNHHPPVDVLLVVRGGGDIEDLWVFNDETLVRALYAFPAPVVTGIGHESDVTLADFVADLRAPTPTGAAERVVPDQEMLLVHVRTLEQRLFNGWRMRFRAAKERVEKLARRRVFADPLGFLGPYRQTCDRLEERLEHAVQRYGERARFRIFRLEDRLRGAAIRRLSLAAERAHVQSLRIRLHGGVARYVDHRRHALALLSRRLEGANPLRPLARGYAYLADASGRPLVRAEDVFRAGRFTAYLSDGALLAEALELLSVRQEGGLPVWPAERRDFGAPAERVPHAKSEKTGSRRADAAPPLSDEKSP</sequence>
<dbReference type="CDD" id="cd04489">
    <property type="entry name" value="ExoVII_LU_OBF"/>
    <property type="match status" value="1"/>
</dbReference>
<dbReference type="InterPro" id="IPR020579">
    <property type="entry name" value="Exonuc_VII_lsu_C"/>
</dbReference>
<evidence type="ECO:0000256" key="2">
    <source>
        <dbReference type="ARBA" id="ARBA00022722"/>
    </source>
</evidence>
<organism evidence="10 11">
    <name type="scientific">Brockia lithotrophica</name>
    <dbReference type="NCBI Taxonomy" id="933949"/>
    <lineage>
        <taxon>Bacteria</taxon>
        <taxon>Bacillati</taxon>
        <taxon>Bacillota</taxon>
        <taxon>Bacilli</taxon>
        <taxon>Bacillales</taxon>
        <taxon>Bacillales Family X. Incertae Sedis</taxon>
        <taxon>Brockia</taxon>
    </lineage>
</organism>